<dbReference type="InterPro" id="IPR036554">
    <property type="entry name" value="GHMP_kinase_C_sf"/>
</dbReference>
<dbReference type="SUPFAM" id="SSF54211">
    <property type="entry name" value="Ribosomal protein S5 domain 2-like"/>
    <property type="match status" value="1"/>
</dbReference>
<evidence type="ECO:0000256" key="1">
    <source>
        <dbReference type="ARBA" id="ARBA00022741"/>
    </source>
</evidence>
<dbReference type="AlphaFoldDB" id="A0A2D6M063"/>
<gene>
    <name evidence="5" type="ORF">CL943_00710</name>
</gene>
<evidence type="ECO:0008006" key="7">
    <source>
        <dbReference type="Google" id="ProtNLM"/>
    </source>
</evidence>
<dbReference type="InterPro" id="IPR020568">
    <property type="entry name" value="Ribosomal_Su5_D2-typ_SF"/>
</dbReference>
<organism evidence="5 6">
    <name type="scientific">Candidatus Iainarchaeum sp</name>
    <dbReference type="NCBI Taxonomy" id="3101447"/>
    <lineage>
        <taxon>Archaea</taxon>
        <taxon>Candidatus Iainarchaeota</taxon>
        <taxon>Candidatus Iainarchaeia</taxon>
        <taxon>Candidatus Iainarchaeales</taxon>
        <taxon>Candidatus Iainarchaeaceae</taxon>
        <taxon>Candidatus Iainarchaeum</taxon>
    </lineage>
</organism>
<dbReference type="InterPro" id="IPR006204">
    <property type="entry name" value="GHMP_kinase_N_dom"/>
</dbReference>
<dbReference type="InterPro" id="IPR013750">
    <property type="entry name" value="GHMP_kinase_C_dom"/>
</dbReference>
<dbReference type="PANTHER" id="PTHR38710:SF1">
    <property type="entry name" value="WITH PUTATIVE URIDYL PYROPHOSPHORYLASE-RELATED"/>
    <property type="match status" value="1"/>
</dbReference>
<evidence type="ECO:0000256" key="2">
    <source>
        <dbReference type="ARBA" id="ARBA00022840"/>
    </source>
</evidence>
<dbReference type="Gene3D" id="3.30.230.120">
    <property type="match status" value="1"/>
</dbReference>
<dbReference type="Pfam" id="PF08544">
    <property type="entry name" value="GHMP_kinases_C"/>
    <property type="match status" value="1"/>
</dbReference>
<dbReference type="Pfam" id="PF00288">
    <property type="entry name" value="GHMP_kinases_N"/>
    <property type="match status" value="1"/>
</dbReference>
<keyword evidence="2" id="KW-0067">ATP-binding</keyword>
<feature type="domain" description="GHMP kinase C-terminal" evidence="4">
    <location>
        <begin position="227"/>
        <end position="295"/>
    </location>
</feature>
<evidence type="ECO:0000259" key="3">
    <source>
        <dbReference type="Pfam" id="PF00288"/>
    </source>
</evidence>
<dbReference type="Proteomes" id="UP000226592">
    <property type="component" value="Unassembled WGS sequence"/>
</dbReference>
<dbReference type="InterPro" id="IPR053034">
    <property type="entry name" value="Glucuronokinase-like"/>
</dbReference>
<protein>
    <recommendedName>
        <fullName evidence="7">GHMP kinase</fullName>
    </recommendedName>
</protein>
<comment type="caution">
    <text evidence="5">The sequence shown here is derived from an EMBL/GenBank/DDBJ whole genome shotgun (WGS) entry which is preliminary data.</text>
</comment>
<evidence type="ECO:0000259" key="4">
    <source>
        <dbReference type="Pfam" id="PF08544"/>
    </source>
</evidence>
<evidence type="ECO:0000313" key="5">
    <source>
        <dbReference type="EMBL" id="MAG21812.1"/>
    </source>
</evidence>
<name>A0A2D6M063_9ARCH</name>
<sequence length="308" mass="34095">MNTIETKAFARVGLLGNPSDIYGGKGISCTIDKGVELSLKKNHDLVLNSNYEGTEKHNTHYNGKHDLVKACINYLGLQNQPFEITYNSTIPKESGLAGSTAIIMAALRALQGFSGIKLSKYDMAELAMKIETNELGIACGPQDRYIISFQGIAFMDFAGKEFQKEADPFARIEPLDFNEVPFFIACSDLSKKSALVHNDLRNRFLRGENWIKEEMDKLASLCTEGKKCLANQDWKGLGKLMNKNFEFRKKYFTVDEADLEIIETALAEGALGAKLAGSGGAIAILYENDNAFNVLSEKFNCFKPKIVS</sequence>
<keyword evidence="1" id="KW-0547">Nucleotide-binding</keyword>
<dbReference type="SUPFAM" id="SSF55060">
    <property type="entry name" value="GHMP Kinase, C-terminal domain"/>
    <property type="match status" value="1"/>
</dbReference>
<proteinExistence type="predicted"/>
<dbReference type="GO" id="GO:0005524">
    <property type="term" value="F:ATP binding"/>
    <property type="evidence" value="ECO:0007669"/>
    <property type="project" value="UniProtKB-KW"/>
</dbReference>
<dbReference type="PRINTS" id="PR00959">
    <property type="entry name" value="MEVGALKINASE"/>
</dbReference>
<reference evidence="6" key="1">
    <citation type="submission" date="2017-09" db="EMBL/GenBank/DDBJ databases">
        <title>The Reconstruction of 2,631 Draft Metagenome-Assembled Genomes from the Global Oceans.</title>
        <authorList>
            <person name="Tully B.J."/>
            <person name="Graham E.D."/>
            <person name="Heidelberg J.F."/>
        </authorList>
    </citation>
    <scope>NUCLEOTIDE SEQUENCE [LARGE SCALE GENOMIC DNA]</scope>
</reference>
<dbReference type="EMBL" id="NZBU01000002">
    <property type="protein sequence ID" value="MAG21812.1"/>
    <property type="molecule type" value="Genomic_DNA"/>
</dbReference>
<dbReference type="PANTHER" id="PTHR38710">
    <property type="entry name" value="WITH PUTATIVE URIDYL PYROPHOSPHORYLASE-RELATED"/>
    <property type="match status" value="1"/>
</dbReference>
<feature type="domain" description="GHMP kinase N-terminal" evidence="3">
    <location>
        <begin position="67"/>
        <end position="150"/>
    </location>
</feature>
<accession>A0A2D6M063</accession>
<evidence type="ECO:0000313" key="6">
    <source>
        <dbReference type="Proteomes" id="UP000226592"/>
    </source>
</evidence>